<keyword evidence="2" id="KW-0472">Membrane</keyword>
<reference evidence="4 6" key="2">
    <citation type="submission" date="2018-08" db="EMBL/GenBank/DDBJ databases">
        <title>Bacillus clarus sp. nov. strain PS00077A.</title>
        <authorList>
            <person name="Mendez Acevedo M."/>
            <person name="Carroll L."/>
            <person name="Mukherjee M."/>
            <person name="Wiedmann M."/>
            <person name="Kovac J."/>
        </authorList>
    </citation>
    <scope>NUCLEOTIDE SEQUENCE [LARGE SCALE GENOMIC DNA]</scope>
    <source>
        <strain evidence="4 6">PS00077A</strain>
    </source>
</reference>
<dbReference type="RefSeq" id="WP_042982979.1">
    <property type="nucleotide sequence ID" value="NZ_JMQC01000008.1"/>
</dbReference>
<reference evidence="3 5" key="1">
    <citation type="submission" date="2014-04" db="EMBL/GenBank/DDBJ databases">
        <authorList>
            <person name="Bishop-Lilly K.A."/>
            <person name="Broomall S.M."/>
            <person name="Chain P.S."/>
            <person name="Chertkov O."/>
            <person name="Coyne S.R."/>
            <person name="Daligault H.E."/>
            <person name="Davenport K.W."/>
            <person name="Erkkila T."/>
            <person name="Frey K.G."/>
            <person name="Gibbons H.S."/>
            <person name="Gu W."/>
            <person name="Jaissle J."/>
            <person name="Johnson S.L."/>
            <person name="Koroleva G.I."/>
            <person name="Ladner J.T."/>
            <person name="Lo C.-C."/>
            <person name="Minogue T.D."/>
            <person name="Munk C."/>
            <person name="Palacios G.F."/>
            <person name="Redden C.L."/>
            <person name="Rosenzweig C.N."/>
            <person name="Scholz M.B."/>
            <person name="Teshima H."/>
            <person name="Xu Y."/>
        </authorList>
    </citation>
    <scope>NUCLEOTIDE SEQUENCE [LARGE SCALE GENOMIC DNA]</scope>
    <source>
        <strain evidence="3 5">BHP</strain>
    </source>
</reference>
<dbReference type="EMBL" id="QVOD01000002">
    <property type="protein sequence ID" value="RFT68484.1"/>
    <property type="molecule type" value="Genomic_DNA"/>
</dbReference>
<dbReference type="PATRIC" id="fig|1405.8.peg.4209"/>
<sequence length="428" mass="50089">MKNIKFFLAGWIILHWIIFFSLQSKAEEDIVQDQINPVNQQEEQKQEVEEQPKQPKDSKEVKENEQKIEQNQEQKIETEFGAVIVSKQDIVIGEKVRIAIELKEQNIQSVKGILQLQKNDGQYAQERMLSFKYEAGTKQWITYYKVESYDLEGDWHLQFIQIRKEAEKENLIEDEVKVPLVHIKNEAPRLDKELPKLEQLVIDEAKDGIVECRMGEAFNIRVKASDVESTVKEMRVILKGKEENSDITFLLDYNKRDMDWRKTYEITEALLAGTYRLAVEIVDAAGNKLIKESEYVVTVVEQNQEENEKKEEPKKEEPIQEEKQEHQEHQEKEQQEVLGDEKPPVVPISEKQEKQSKLQKETPKVHKERSNEKDEKVVSKKKEKVESKKEKQESKKKEEQGIQASNVFAIISGVFVLFLVLKSNKQWG</sequence>
<proteinExistence type="predicted"/>
<dbReference type="Proteomes" id="UP000029389">
    <property type="component" value="Unassembled WGS sequence"/>
</dbReference>
<protein>
    <submittedName>
        <fullName evidence="4">Transglycosylase</fullName>
    </submittedName>
</protein>
<comment type="caution">
    <text evidence="3">The sequence shown here is derived from an EMBL/GenBank/DDBJ whole genome shotgun (WGS) entry which is preliminary data.</text>
</comment>
<evidence type="ECO:0000313" key="6">
    <source>
        <dbReference type="Proteomes" id="UP000264294"/>
    </source>
</evidence>
<feature type="transmembrane region" description="Helical" evidence="2">
    <location>
        <begin position="401"/>
        <end position="421"/>
    </location>
</feature>
<evidence type="ECO:0000313" key="3">
    <source>
        <dbReference type="EMBL" id="KFN01739.1"/>
    </source>
</evidence>
<evidence type="ECO:0000256" key="2">
    <source>
        <dbReference type="SAM" id="Phobius"/>
    </source>
</evidence>
<name>A0A090YSB6_9BACI</name>
<accession>A0A090YSB6</accession>
<feature type="region of interest" description="Disordered" evidence="1">
    <location>
        <begin position="302"/>
        <end position="403"/>
    </location>
</feature>
<feature type="compositionally biased region" description="Basic and acidic residues" evidence="1">
    <location>
        <begin position="306"/>
        <end position="343"/>
    </location>
</feature>
<keyword evidence="6" id="KW-1185">Reference proteome</keyword>
<keyword evidence="2" id="KW-1133">Transmembrane helix</keyword>
<evidence type="ECO:0000313" key="4">
    <source>
        <dbReference type="EMBL" id="RFT68484.1"/>
    </source>
</evidence>
<dbReference type="EMBL" id="JMQC01000008">
    <property type="protein sequence ID" value="KFN01739.1"/>
    <property type="molecule type" value="Genomic_DNA"/>
</dbReference>
<dbReference type="Proteomes" id="UP000264294">
    <property type="component" value="Unassembled WGS sequence"/>
</dbReference>
<evidence type="ECO:0000313" key="5">
    <source>
        <dbReference type="Proteomes" id="UP000029389"/>
    </source>
</evidence>
<dbReference type="AlphaFoldDB" id="A0A090YSB6"/>
<feature type="compositionally biased region" description="Basic and acidic residues" evidence="1">
    <location>
        <begin position="42"/>
        <end position="70"/>
    </location>
</feature>
<organism evidence="3 5">
    <name type="scientific">Bacillus clarus</name>
    <dbReference type="NCBI Taxonomy" id="2338372"/>
    <lineage>
        <taxon>Bacteria</taxon>
        <taxon>Bacillati</taxon>
        <taxon>Bacillota</taxon>
        <taxon>Bacilli</taxon>
        <taxon>Bacillales</taxon>
        <taxon>Bacillaceae</taxon>
        <taxon>Bacillus</taxon>
        <taxon>Bacillus cereus group</taxon>
    </lineage>
</organism>
<gene>
    <name evidence="4" type="ORF">D0U04_03265</name>
    <name evidence="3" type="ORF">DJ93_4101</name>
</gene>
<evidence type="ECO:0000256" key="1">
    <source>
        <dbReference type="SAM" id="MobiDB-lite"/>
    </source>
</evidence>
<feature type="compositionally biased region" description="Basic and acidic residues" evidence="1">
    <location>
        <begin position="350"/>
        <end position="400"/>
    </location>
</feature>
<feature type="region of interest" description="Disordered" evidence="1">
    <location>
        <begin position="38"/>
        <end position="70"/>
    </location>
</feature>
<keyword evidence="2" id="KW-0812">Transmembrane</keyword>